<sequence length="210" mass="24671">MNSASCSNDKNKPCDGRNAPNCTVQSKAKPMQQLVNFYDPYIQGENVDERTLDYILSQSDDWLEVTHNYIQWLFPLPTATPNNKTAPILNPITMRYMGEHDRFRQQIRLSLIRMMWFWGFMTMYNPGDKEPFQVVGPVDNGDIPHKRWLVRRNHNHRRITRAIRSLRFFGMDNEARVIQREFARVNSLYGDVVNKESLNQWVEAATGNLY</sequence>
<dbReference type="EMBL" id="MU393654">
    <property type="protein sequence ID" value="KAI4859148.1"/>
    <property type="molecule type" value="Genomic_DNA"/>
</dbReference>
<proteinExistence type="predicted"/>
<reference evidence="1 2" key="1">
    <citation type="journal article" date="2022" name="New Phytol.">
        <title>Ecological generalism drives hyperdiversity of secondary metabolite gene clusters in xylarialean endophytes.</title>
        <authorList>
            <person name="Franco M.E.E."/>
            <person name="Wisecaver J.H."/>
            <person name="Arnold A.E."/>
            <person name="Ju Y.M."/>
            <person name="Slot J.C."/>
            <person name="Ahrendt S."/>
            <person name="Moore L.P."/>
            <person name="Eastman K.E."/>
            <person name="Scott K."/>
            <person name="Konkel Z."/>
            <person name="Mondo S.J."/>
            <person name="Kuo A."/>
            <person name="Hayes R.D."/>
            <person name="Haridas S."/>
            <person name="Andreopoulos B."/>
            <person name="Riley R."/>
            <person name="LaButti K."/>
            <person name="Pangilinan J."/>
            <person name="Lipzen A."/>
            <person name="Amirebrahimi M."/>
            <person name="Yan J."/>
            <person name="Adam C."/>
            <person name="Keymanesh K."/>
            <person name="Ng V."/>
            <person name="Louie K."/>
            <person name="Northen T."/>
            <person name="Drula E."/>
            <person name="Henrissat B."/>
            <person name="Hsieh H.M."/>
            <person name="Youens-Clark K."/>
            <person name="Lutzoni F."/>
            <person name="Miadlikowska J."/>
            <person name="Eastwood D.C."/>
            <person name="Hamelin R.C."/>
            <person name="Grigoriev I.V."/>
            <person name="U'Ren J.M."/>
        </authorList>
    </citation>
    <scope>NUCLEOTIDE SEQUENCE [LARGE SCALE GENOMIC DNA]</scope>
    <source>
        <strain evidence="1 2">CBS 119005</strain>
    </source>
</reference>
<keyword evidence="2" id="KW-1185">Reference proteome</keyword>
<organism evidence="1 2">
    <name type="scientific">Hypoxylon rubiginosum</name>
    <dbReference type="NCBI Taxonomy" id="110542"/>
    <lineage>
        <taxon>Eukaryota</taxon>
        <taxon>Fungi</taxon>
        <taxon>Dikarya</taxon>
        <taxon>Ascomycota</taxon>
        <taxon>Pezizomycotina</taxon>
        <taxon>Sordariomycetes</taxon>
        <taxon>Xylariomycetidae</taxon>
        <taxon>Xylariales</taxon>
        <taxon>Hypoxylaceae</taxon>
        <taxon>Hypoxylon</taxon>
    </lineage>
</organism>
<accession>A0ACB9YIE7</accession>
<comment type="caution">
    <text evidence="1">The sequence shown here is derived from an EMBL/GenBank/DDBJ whole genome shotgun (WGS) entry which is preliminary data.</text>
</comment>
<dbReference type="Proteomes" id="UP001497700">
    <property type="component" value="Unassembled WGS sequence"/>
</dbReference>
<evidence type="ECO:0000313" key="2">
    <source>
        <dbReference type="Proteomes" id="UP001497700"/>
    </source>
</evidence>
<gene>
    <name evidence="1" type="ORF">F4820DRAFT_182693</name>
</gene>
<protein>
    <submittedName>
        <fullName evidence="1">Opioid growth factor receptor conserved domain-containing protein</fullName>
    </submittedName>
</protein>
<name>A0ACB9YIE7_9PEZI</name>
<keyword evidence="1" id="KW-0675">Receptor</keyword>
<evidence type="ECO:0000313" key="1">
    <source>
        <dbReference type="EMBL" id="KAI4859148.1"/>
    </source>
</evidence>